<sequence>MSSPEKEEEEEQAPGRQLSLVLRDSVVKPLVPLIPPEDAEPQRLPKYYSTDILSLSRTKLQHVPESVLRNSSVKYLYLEGNQIPSIPGSLFVSLPNLQWLDLRHNQIASLPAEIGLHRSLKTLLLEGNPISELPPELGNVITLNGLLLRDCPISFPPQDIVNQGVQGILQYLRTVLANRPVSHRKTTPELPEVEKLQLSELMGSSMEEQDDSVDEQELQRFRELKNKMILLDNAELDSASQSDRNPKSALLPVIKSKKATTKAGIIPELPLLVSTWRSPEERRKQKQALLEQRKKSQETLQKWRTQAKITHRKKFSEGKQKEHERQRKREEAETNSKSGVEDSSDSPHIQTPAKIITEWQDDKSSYKLVRQISALCEKMQERRRNPRGTTTEQMASAEKDVAEMKKLQTRLLEKRRLWGYDPEKSSYAEDTWQSFLEK</sequence>
<keyword evidence="6" id="KW-1185">Reference proteome</keyword>
<dbReference type="InterPro" id="IPR001611">
    <property type="entry name" value="Leu-rich_rpt"/>
</dbReference>
<protein>
    <submittedName>
        <fullName evidence="5">Leucine-rich repeat-containing protein 27</fullName>
    </submittedName>
</protein>
<dbReference type="Gene3D" id="3.80.10.10">
    <property type="entry name" value="Ribonuclease Inhibitor"/>
    <property type="match status" value="1"/>
</dbReference>
<evidence type="ECO:0000313" key="5">
    <source>
        <dbReference type="EMBL" id="TKS85252.1"/>
    </source>
</evidence>
<dbReference type="OrthoDB" id="2021138at2759"/>
<proteinExistence type="predicted"/>
<evidence type="ECO:0000256" key="1">
    <source>
        <dbReference type="ARBA" id="ARBA00022614"/>
    </source>
</evidence>
<name>A0A4V6ARP2_COLLU</name>
<keyword evidence="3" id="KW-0677">Repeat</keyword>
<evidence type="ECO:0000256" key="2">
    <source>
        <dbReference type="ARBA" id="ARBA00022729"/>
    </source>
</evidence>
<gene>
    <name evidence="5" type="ORF">D9C73_020091</name>
</gene>
<dbReference type="STRING" id="240159.A0A4V6ARP2"/>
<accession>A0A4V6ARP2</accession>
<dbReference type="EMBL" id="CM014094">
    <property type="protein sequence ID" value="TKS85252.1"/>
    <property type="molecule type" value="Genomic_DNA"/>
</dbReference>
<feature type="compositionally biased region" description="Basic and acidic residues" evidence="4">
    <location>
        <begin position="315"/>
        <end position="334"/>
    </location>
</feature>
<dbReference type="Pfam" id="PF13855">
    <property type="entry name" value="LRR_8"/>
    <property type="match status" value="1"/>
</dbReference>
<dbReference type="InterPro" id="IPR003591">
    <property type="entry name" value="Leu-rich_rpt_typical-subtyp"/>
</dbReference>
<feature type="compositionally biased region" description="Polar residues" evidence="4">
    <location>
        <begin position="298"/>
        <end position="308"/>
    </location>
</feature>
<dbReference type="PANTHER" id="PTHR24373:SF370">
    <property type="entry name" value="FISH-LIPS, ISOFORM E"/>
    <property type="match status" value="1"/>
</dbReference>
<dbReference type="Proteomes" id="UP000298787">
    <property type="component" value="Chromosome 17"/>
</dbReference>
<dbReference type="Pfam" id="PF00560">
    <property type="entry name" value="LRR_1"/>
    <property type="match status" value="1"/>
</dbReference>
<keyword evidence="2" id="KW-0732">Signal</keyword>
<dbReference type="PROSITE" id="PS51450">
    <property type="entry name" value="LRR"/>
    <property type="match status" value="3"/>
</dbReference>
<dbReference type="GO" id="GO:0005615">
    <property type="term" value="C:extracellular space"/>
    <property type="evidence" value="ECO:0007669"/>
    <property type="project" value="TreeGrafter"/>
</dbReference>
<dbReference type="SMART" id="SM00369">
    <property type="entry name" value="LRR_TYP"/>
    <property type="match status" value="3"/>
</dbReference>
<dbReference type="InterPro" id="IPR050328">
    <property type="entry name" value="Dev_Immune_Receptor"/>
</dbReference>
<dbReference type="PANTHER" id="PTHR24373">
    <property type="entry name" value="SLIT RELATED LEUCINE-RICH REPEAT NEURONAL PROTEIN"/>
    <property type="match status" value="1"/>
</dbReference>
<dbReference type="GO" id="GO:0031012">
    <property type="term" value="C:extracellular matrix"/>
    <property type="evidence" value="ECO:0007669"/>
    <property type="project" value="TreeGrafter"/>
</dbReference>
<evidence type="ECO:0000256" key="4">
    <source>
        <dbReference type="SAM" id="MobiDB-lite"/>
    </source>
</evidence>
<evidence type="ECO:0000256" key="3">
    <source>
        <dbReference type="ARBA" id="ARBA00022737"/>
    </source>
</evidence>
<keyword evidence="1" id="KW-0433">Leucine-rich repeat</keyword>
<dbReference type="SUPFAM" id="SSF52058">
    <property type="entry name" value="L domain-like"/>
    <property type="match status" value="1"/>
</dbReference>
<evidence type="ECO:0000313" key="6">
    <source>
        <dbReference type="Proteomes" id="UP000298787"/>
    </source>
</evidence>
<dbReference type="AlphaFoldDB" id="A0A4V6ARP2"/>
<dbReference type="InterPro" id="IPR032675">
    <property type="entry name" value="LRR_dom_sf"/>
</dbReference>
<reference evidence="5 6" key="1">
    <citation type="submission" date="2019-01" db="EMBL/GenBank/DDBJ databases">
        <title>Genome Assembly of Collichthys lucidus.</title>
        <authorList>
            <person name="Cai M."/>
            <person name="Xiao S."/>
        </authorList>
    </citation>
    <scope>NUCLEOTIDE SEQUENCE [LARGE SCALE GENOMIC DNA]</scope>
    <source>
        <strain evidence="5">JT15FE1705JMU</strain>
        <tissue evidence="5">Muscle</tissue>
    </source>
</reference>
<feature type="region of interest" description="Disordered" evidence="4">
    <location>
        <begin position="278"/>
        <end position="354"/>
    </location>
</feature>
<organism evidence="5 6">
    <name type="scientific">Collichthys lucidus</name>
    <name type="common">Big head croaker</name>
    <name type="synonym">Sciaena lucida</name>
    <dbReference type="NCBI Taxonomy" id="240159"/>
    <lineage>
        <taxon>Eukaryota</taxon>
        <taxon>Metazoa</taxon>
        <taxon>Chordata</taxon>
        <taxon>Craniata</taxon>
        <taxon>Vertebrata</taxon>
        <taxon>Euteleostomi</taxon>
        <taxon>Actinopterygii</taxon>
        <taxon>Neopterygii</taxon>
        <taxon>Teleostei</taxon>
        <taxon>Neoteleostei</taxon>
        <taxon>Acanthomorphata</taxon>
        <taxon>Eupercaria</taxon>
        <taxon>Sciaenidae</taxon>
        <taxon>Collichthys</taxon>
    </lineage>
</organism>